<organism evidence="1 2">
    <name type="scientific">Dreissena polymorpha</name>
    <name type="common">Zebra mussel</name>
    <name type="synonym">Mytilus polymorpha</name>
    <dbReference type="NCBI Taxonomy" id="45954"/>
    <lineage>
        <taxon>Eukaryota</taxon>
        <taxon>Metazoa</taxon>
        <taxon>Spiralia</taxon>
        <taxon>Lophotrochozoa</taxon>
        <taxon>Mollusca</taxon>
        <taxon>Bivalvia</taxon>
        <taxon>Autobranchia</taxon>
        <taxon>Heteroconchia</taxon>
        <taxon>Euheterodonta</taxon>
        <taxon>Imparidentia</taxon>
        <taxon>Neoheterodontei</taxon>
        <taxon>Myida</taxon>
        <taxon>Dreissenoidea</taxon>
        <taxon>Dreissenidae</taxon>
        <taxon>Dreissena</taxon>
    </lineage>
</organism>
<reference evidence="1" key="2">
    <citation type="submission" date="2020-11" db="EMBL/GenBank/DDBJ databases">
        <authorList>
            <person name="McCartney M.A."/>
            <person name="Auch B."/>
            <person name="Kono T."/>
            <person name="Mallez S."/>
            <person name="Becker A."/>
            <person name="Gohl D.M."/>
            <person name="Silverstein K.A.T."/>
            <person name="Koren S."/>
            <person name="Bechman K.B."/>
            <person name="Herman A."/>
            <person name="Abrahante J.E."/>
            <person name="Garbe J."/>
        </authorList>
    </citation>
    <scope>NUCLEOTIDE SEQUENCE</scope>
    <source>
        <strain evidence="1">Duluth1</strain>
        <tissue evidence="1">Whole animal</tissue>
    </source>
</reference>
<sequence>MNSALDEAKQSMKAFLETLKKETIVDLDTKTLSHSLQTIKTIQATIDEVRFRIQQHSPSNVVSH</sequence>
<proteinExistence type="predicted"/>
<comment type="caution">
    <text evidence="1">The sequence shown here is derived from an EMBL/GenBank/DDBJ whole genome shotgun (WGS) entry which is preliminary data.</text>
</comment>
<accession>A0A9D4IWN0</accession>
<dbReference type="Proteomes" id="UP000828390">
    <property type="component" value="Unassembled WGS sequence"/>
</dbReference>
<evidence type="ECO:0000313" key="1">
    <source>
        <dbReference type="EMBL" id="KAH3791016.1"/>
    </source>
</evidence>
<dbReference type="EMBL" id="JAIWYP010000008">
    <property type="protein sequence ID" value="KAH3791016.1"/>
    <property type="molecule type" value="Genomic_DNA"/>
</dbReference>
<gene>
    <name evidence="1" type="ORF">DPMN_169226</name>
</gene>
<protein>
    <submittedName>
        <fullName evidence="1">Uncharacterized protein</fullName>
    </submittedName>
</protein>
<reference evidence="1" key="1">
    <citation type="journal article" date="2019" name="bioRxiv">
        <title>The Genome of the Zebra Mussel, Dreissena polymorpha: A Resource for Invasive Species Research.</title>
        <authorList>
            <person name="McCartney M.A."/>
            <person name="Auch B."/>
            <person name="Kono T."/>
            <person name="Mallez S."/>
            <person name="Zhang Y."/>
            <person name="Obille A."/>
            <person name="Becker A."/>
            <person name="Abrahante J.E."/>
            <person name="Garbe J."/>
            <person name="Badalamenti J.P."/>
            <person name="Herman A."/>
            <person name="Mangelson H."/>
            <person name="Liachko I."/>
            <person name="Sullivan S."/>
            <person name="Sone E.D."/>
            <person name="Koren S."/>
            <person name="Silverstein K.A.T."/>
            <person name="Beckman K.B."/>
            <person name="Gohl D.M."/>
        </authorList>
    </citation>
    <scope>NUCLEOTIDE SEQUENCE</scope>
    <source>
        <strain evidence="1">Duluth1</strain>
        <tissue evidence="1">Whole animal</tissue>
    </source>
</reference>
<name>A0A9D4IWN0_DREPO</name>
<dbReference type="AlphaFoldDB" id="A0A9D4IWN0"/>
<evidence type="ECO:0000313" key="2">
    <source>
        <dbReference type="Proteomes" id="UP000828390"/>
    </source>
</evidence>
<keyword evidence="2" id="KW-1185">Reference proteome</keyword>